<evidence type="ECO:0000256" key="6">
    <source>
        <dbReference type="ARBA" id="ARBA00022741"/>
    </source>
</evidence>
<dbReference type="InterPro" id="IPR004014">
    <property type="entry name" value="ATPase_P-typ_cation-transptr_N"/>
</dbReference>
<dbReference type="Gene3D" id="3.40.50.1000">
    <property type="entry name" value="HAD superfamily/HAD-like"/>
    <property type="match status" value="1"/>
</dbReference>
<feature type="domain" description="Cation-transporting P-type ATPase N-terminal" evidence="13">
    <location>
        <begin position="8"/>
        <end position="82"/>
    </location>
</feature>
<dbReference type="EC" id="3.6.3.-" evidence="14"/>
<keyword evidence="8" id="KW-0460">Magnesium</keyword>
<dbReference type="Pfam" id="PF00689">
    <property type="entry name" value="Cation_ATPase_C"/>
    <property type="match status" value="1"/>
</dbReference>
<dbReference type="InterPro" id="IPR018303">
    <property type="entry name" value="ATPase_P-typ_P_site"/>
</dbReference>
<keyword evidence="9" id="KW-1278">Translocase</keyword>
<feature type="transmembrane region" description="Helical" evidence="12">
    <location>
        <begin position="249"/>
        <end position="270"/>
    </location>
</feature>
<protein>
    <submittedName>
        <fullName evidence="14">Putative cation-transporting ATPase F</fullName>
        <ecNumber evidence="14">3.6.3.-</ecNumber>
    </submittedName>
</protein>
<dbReference type="Gene3D" id="2.70.150.10">
    <property type="entry name" value="Calcium-transporting ATPase, cytoplasmic transduction domain A"/>
    <property type="match status" value="1"/>
</dbReference>
<dbReference type="GO" id="GO:0005391">
    <property type="term" value="F:P-type sodium:potassium-exchanging transporter activity"/>
    <property type="evidence" value="ECO:0007669"/>
    <property type="project" value="TreeGrafter"/>
</dbReference>
<dbReference type="InterPro" id="IPR059000">
    <property type="entry name" value="ATPase_P-type_domA"/>
</dbReference>
<proteinExistence type="inferred from homology"/>
<dbReference type="RefSeq" id="WP_145092831.1">
    <property type="nucleotide sequence ID" value="NZ_CP036274.1"/>
</dbReference>
<accession>A0A517YGC6</accession>
<evidence type="ECO:0000259" key="13">
    <source>
        <dbReference type="SMART" id="SM00831"/>
    </source>
</evidence>
<dbReference type="GO" id="GO:0030007">
    <property type="term" value="P:intracellular potassium ion homeostasis"/>
    <property type="evidence" value="ECO:0007669"/>
    <property type="project" value="TreeGrafter"/>
</dbReference>
<feature type="transmembrane region" description="Helical" evidence="12">
    <location>
        <begin position="276"/>
        <end position="304"/>
    </location>
</feature>
<keyword evidence="5 12" id="KW-0812">Transmembrane</keyword>
<dbReference type="SFLD" id="SFLDS00003">
    <property type="entry name" value="Haloacid_Dehalogenase"/>
    <property type="match status" value="1"/>
</dbReference>
<evidence type="ECO:0000256" key="3">
    <source>
        <dbReference type="ARBA" id="ARBA00022475"/>
    </source>
</evidence>
<dbReference type="InterPro" id="IPR023214">
    <property type="entry name" value="HAD_sf"/>
</dbReference>
<evidence type="ECO:0000256" key="10">
    <source>
        <dbReference type="ARBA" id="ARBA00022989"/>
    </source>
</evidence>
<feature type="transmembrane region" description="Helical" evidence="12">
    <location>
        <begin position="837"/>
        <end position="859"/>
    </location>
</feature>
<evidence type="ECO:0000313" key="15">
    <source>
        <dbReference type="Proteomes" id="UP000315017"/>
    </source>
</evidence>
<dbReference type="Pfam" id="PF00690">
    <property type="entry name" value="Cation_ATPase_N"/>
    <property type="match status" value="1"/>
</dbReference>
<dbReference type="GO" id="GO:0036376">
    <property type="term" value="P:sodium ion export across plasma membrane"/>
    <property type="evidence" value="ECO:0007669"/>
    <property type="project" value="TreeGrafter"/>
</dbReference>
<dbReference type="AlphaFoldDB" id="A0A517YGC6"/>
<dbReference type="EMBL" id="CP036274">
    <property type="protein sequence ID" value="QDU29261.1"/>
    <property type="molecule type" value="Genomic_DNA"/>
</dbReference>
<feature type="transmembrane region" description="Helical" evidence="12">
    <location>
        <begin position="86"/>
        <end position="102"/>
    </location>
</feature>
<dbReference type="Pfam" id="PF00122">
    <property type="entry name" value="E1-E2_ATPase"/>
    <property type="match status" value="1"/>
</dbReference>
<feature type="transmembrane region" description="Helical" evidence="12">
    <location>
        <begin position="879"/>
        <end position="899"/>
    </location>
</feature>
<dbReference type="CDD" id="cd02080">
    <property type="entry name" value="P-type_ATPase_cation"/>
    <property type="match status" value="1"/>
</dbReference>
<dbReference type="FunFam" id="3.40.50.1000:FF:000028">
    <property type="entry name" value="Calcium-transporting P-type ATPase, putative"/>
    <property type="match status" value="1"/>
</dbReference>
<dbReference type="Gene3D" id="1.20.1110.10">
    <property type="entry name" value="Calcium-transporting ATPase, transmembrane domain"/>
    <property type="match status" value="1"/>
</dbReference>
<dbReference type="GO" id="GO:1902600">
    <property type="term" value="P:proton transmembrane transport"/>
    <property type="evidence" value="ECO:0007669"/>
    <property type="project" value="TreeGrafter"/>
</dbReference>
<keyword evidence="3" id="KW-1003">Cell membrane</keyword>
<evidence type="ECO:0000256" key="5">
    <source>
        <dbReference type="ARBA" id="ARBA00022692"/>
    </source>
</evidence>
<feature type="transmembrane region" description="Helical" evidence="12">
    <location>
        <begin position="58"/>
        <end position="80"/>
    </location>
</feature>
<dbReference type="Pfam" id="PF13246">
    <property type="entry name" value="Cation_ATPase"/>
    <property type="match status" value="1"/>
</dbReference>
<keyword evidence="4" id="KW-0597">Phosphoprotein</keyword>
<name>A0A517YGC6_9BACT</name>
<feature type="transmembrane region" description="Helical" evidence="12">
    <location>
        <begin position="703"/>
        <end position="724"/>
    </location>
</feature>
<dbReference type="GO" id="GO:0005886">
    <property type="term" value="C:plasma membrane"/>
    <property type="evidence" value="ECO:0007669"/>
    <property type="project" value="UniProtKB-SubCell"/>
</dbReference>
<organism evidence="14 15">
    <name type="scientific">Anatilimnocola aggregata</name>
    <dbReference type="NCBI Taxonomy" id="2528021"/>
    <lineage>
        <taxon>Bacteria</taxon>
        <taxon>Pseudomonadati</taxon>
        <taxon>Planctomycetota</taxon>
        <taxon>Planctomycetia</taxon>
        <taxon>Pirellulales</taxon>
        <taxon>Pirellulaceae</taxon>
        <taxon>Anatilimnocola</taxon>
    </lineage>
</organism>
<evidence type="ECO:0000256" key="1">
    <source>
        <dbReference type="ARBA" id="ARBA00004651"/>
    </source>
</evidence>
<dbReference type="InterPro" id="IPR036412">
    <property type="entry name" value="HAD-like_sf"/>
</dbReference>
<evidence type="ECO:0000256" key="9">
    <source>
        <dbReference type="ARBA" id="ARBA00022967"/>
    </source>
</evidence>
<keyword evidence="14" id="KW-0378">Hydrolase</keyword>
<dbReference type="GO" id="GO:0016887">
    <property type="term" value="F:ATP hydrolysis activity"/>
    <property type="evidence" value="ECO:0007669"/>
    <property type="project" value="InterPro"/>
</dbReference>
<evidence type="ECO:0000313" key="14">
    <source>
        <dbReference type="EMBL" id="QDU29261.1"/>
    </source>
</evidence>
<dbReference type="SUPFAM" id="SSF81665">
    <property type="entry name" value="Calcium ATPase, transmembrane domain M"/>
    <property type="match status" value="1"/>
</dbReference>
<dbReference type="InterPro" id="IPR008250">
    <property type="entry name" value="ATPase_P-typ_transduc_dom_A_sf"/>
</dbReference>
<dbReference type="InterPro" id="IPR023298">
    <property type="entry name" value="ATPase_P-typ_TM_dom_sf"/>
</dbReference>
<dbReference type="InterPro" id="IPR001757">
    <property type="entry name" value="P_typ_ATPase"/>
</dbReference>
<dbReference type="FunFam" id="2.70.150.10:FF:000160">
    <property type="entry name" value="Sarcoplasmic/endoplasmic reticulum calcium ATPase 1"/>
    <property type="match status" value="1"/>
</dbReference>
<evidence type="ECO:0000256" key="8">
    <source>
        <dbReference type="ARBA" id="ARBA00022842"/>
    </source>
</evidence>
<dbReference type="InterPro" id="IPR006068">
    <property type="entry name" value="ATPase_P-typ_cation-transptr_C"/>
</dbReference>
<evidence type="ECO:0000256" key="2">
    <source>
        <dbReference type="ARBA" id="ARBA00005675"/>
    </source>
</evidence>
<dbReference type="OrthoDB" id="211392at2"/>
<evidence type="ECO:0000256" key="7">
    <source>
        <dbReference type="ARBA" id="ARBA00022840"/>
    </source>
</evidence>
<gene>
    <name evidence="14" type="primary">ctpF</name>
    <name evidence="14" type="ORF">ETAA8_43680</name>
</gene>
<dbReference type="SUPFAM" id="SSF81653">
    <property type="entry name" value="Calcium ATPase, transduction domain A"/>
    <property type="match status" value="1"/>
</dbReference>
<dbReference type="SFLD" id="SFLDF00027">
    <property type="entry name" value="p-type_atpase"/>
    <property type="match status" value="1"/>
</dbReference>
<dbReference type="KEGG" id="aagg:ETAA8_43680"/>
<dbReference type="GO" id="GO:0006883">
    <property type="term" value="P:intracellular sodium ion homeostasis"/>
    <property type="evidence" value="ECO:0007669"/>
    <property type="project" value="TreeGrafter"/>
</dbReference>
<comment type="similarity">
    <text evidence="2">Belongs to the cation transport ATPase (P-type) (TC 3.A.3) family. Type IIA subfamily.</text>
</comment>
<dbReference type="NCBIfam" id="TIGR01494">
    <property type="entry name" value="ATPase_P-type"/>
    <property type="match status" value="3"/>
</dbReference>
<dbReference type="GO" id="GO:1990573">
    <property type="term" value="P:potassium ion import across plasma membrane"/>
    <property type="evidence" value="ECO:0007669"/>
    <property type="project" value="TreeGrafter"/>
</dbReference>
<evidence type="ECO:0000256" key="4">
    <source>
        <dbReference type="ARBA" id="ARBA00022553"/>
    </source>
</evidence>
<reference evidence="14 15" key="1">
    <citation type="submission" date="2019-02" db="EMBL/GenBank/DDBJ databases">
        <title>Deep-cultivation of Planctomycetes and their phenomic and genomic characterization uncovers novel biology.</title>
        <authorList>
            <person name="Wiegand S."/>
            <person name="Jogler M."/>
            <person name="Boedeker C."/>
            <person name="Pinto D."/>
            <person name="Vollmers J."/>
            <person name="Rivas-Marin E."/>
            <person name="Kohn T."/>
            <person name="Peeters S.H."/>
            <person name="Heuer A."/>
            <person name="Rast P."/>
            <person name="Oberbeckmann S."/>
            <person name="Bunk B."/>
            <person name="Jeske O."/>
            <person name="Meyerdierks A."/>
            <person name="Storesund J.E."/>
            <person name="Kallscheuer N."/>
            <person name="Luecker S."/>
            <person name="Lage O.M."/>
            <person name="Pohl T."/>
            <person name="Merkel B.J."/>
            <person name="Hornburger P."/>
            <person name="Mueller R.-W."/>
            <person name="Bruemmer F."/>
            <person name="Labrenz M."/>
            <person name="Spormann A.M."/>
            <person name="Op den Camp H."/>
            <person name="Overmann J."/>
            <person name="Amann R."/>
            <person name="Jetten M.S.M."/>
            <person name="Mascher T."/>
            <person name="Medema M.H."/>
            <person name="Devos D.P."/>
            <person name="Kaster A.-K."/>
            <person name="Ovreas L."/>
            <person name="Rohde M."/>
            <person name="Galperin M.Y."/>
            <person name="Jogler C."/>
        </authorList>
    </citation>
    <scope>NUCLEOTIDE SEQUENCE [LARGE SCALE GENOMIC DNA]</scope>
    <source>
        <strain evidence="14 15">ETA_A8</strain>
    </source>
</reference>
<dbReference type="PANTHER" id="PTHR43294">
    <property type="entry name" value="SODIUM/POTASSIUM-TRANSPORTING ATPASE SUBUNIT ALPHA"/>
    <property type="match status" value="1"/>
</dbReference>
<dbReference type="InterPro" id="IPR023299">
    <property type="entry name" value="ATPase_P-typ_cyto_dom_N"/>
</dbReference>
<dbReference type="PRINTS" id="PR00119">
    <property type="entry name" value="CATATPASE"/>
</dbReference>
<evidence type="ECO:0000256" key="12">
    <source>
        <dbReference type="SAM" id="Phobius"/>
    </source>
</evidence>
<dbReference type="InterPro" id="IPR044492">
    <property type="entry name" value="P_typ_ATPase_HD_dom"/>
</dbReference>
<dbReference type="Proteomes" id="UP000315017">
    <property type="component" value="Chromosome"/>
</dbReference>
<sequence>MDVLIGENLHQLPADEVLQLLGTDAEKGLDILELQTRQARFGPNLIPAARGLGPWMRFLLQFHTPLVYILLAAAAITAFLHEWVDSGVIFAVVLVNAVIGFLQESSAAKALAALTQTTLTEASVLRAGEMRRISSTELVPGDIVFLQSGDKVPADLRLFHCRDLQVDESALTGESVPVNKQVDVMAANASLEERRNLAYTSTLVTYGQARGVVFATGASTEVGHISKLISTADVLETPLTLKIAKFSRLLLVVILGLACVTFLVGCLRGQPAFEMFMAAVALAVGAIPEGLPAAVTITLSIGVARMARRRAIIRKLPAVETLGSTTIVCSDKTGTLTVNQMTVSEILAGDSRYEVSGTGYGPLGEIKNLSEPGVALADNFAARECLLAGLLCNDSALAEKAGRWEVQGDPTEGALIASAAKGGLNQKESSAHFPRIDVIPFESQHQYMASLHEGKSPVGRKLYVKGAAEVVLSKSVAMLDASGRKVPLDSAAVHRQLESLAVKGLRVLVLASAELPGDVTSVTHADVNQLTFLGLQGMIDPPRPEAISAVRACQSAGIHVKMITGDHALTAQAIARQIGLNGGGGTARPEGPLVLTGRELAERSDAQLIDIAAQVAVFARVTPEQKLRLVRALQAGGHIAAMTGDGVNDAPALKQADIGVAMGVSGTEVAKEAADMVLTDDNFATIEAAVEEGRGVFDNLTKFIVWTLPTNMGEGLVILAAIFAGTTLPILPVQILWINMSTGLFLGLMLAFEPKEPDIMTRPPRDPKTPILTGVLIGRILLVSLVILVGAFGSFEWALGKGSGDAHARTVAVNVIVMVELFYLFNCRSLTKSMFQLGVFSNLWIWVGVGSMVALQLLFTYAPFMNWFFHSAPIGWDAWWRILLTAVVAHLIVGMEKWIRRKWTDRASVGVIVFTENKARGLER</sequence>
<feature type="transmembrane region" description="Helical" evidence="12">
    <location>
        <begin position="771"/>
        <end position="794"/>
    </location>
</feature>
<dbReference type="PANTHER" id="PTHR43294:SF21">
    <property type="entry name" value="CATION TRANSPORTING ATPASE"/>
    <property type="match status" value="1"/>
</dbReference>
<keyword evidence="10 12" id="KW-1133">Transmembrane helix</keyword>
<dbReference type="SMART" id="SM00831">
    <property type="entry name" value="Cation_ATPase_N"/>
    <property type="match status" value="1"/>
</dbReference>
<keyword evidence="6" id="KW-0547">Nucleotide-binding</keyword>
<keyword evidence="7" id="KW-0067">ATP-binding</keyword>
<dbReference type="SFLD" id="SFLDG00002">
    <property type="entry name" value="C1.7:_P-type_atpase_like"/>
    <property type="match status" value="1"/>
</dbReference>
<dbReference type="PRINTS" id="PR00120">
    <property type="entry name" value="HATPASE"/>
</dbReference>
<dbReference type="GO" id="GO:0005524">
    <property type="term" value="F:ATP binding"/>
    <property type="evidence" value="ECO:0007669"/>
    <property type="project" value="UniProtKB-KW"/>
</dbReference>
<keyword evidence="15" id="KW-1185">Reference proteome</keyword>
<feature type="transmembrane region" description="Helical" evidence="12">
    <location>
        <begin position="730"/>
        <end position="751"/>
    </location>
</feature>
<evidence type="ECO:0000256" key="11">
    <source>
        <dbReference type="ARBA" id="ARBA00023136"/>
    </source>
</evidence>
<dbReference type="Gene3D" id="3.40.1110.10">
    <property type="entry name" value="Calcium-transporting ATPase, cytoplasmic domain N"/>
    <property type="match status" value="1"/>
</dbReference>
<dbReference type="SUPFAM" id="SSF81660">
    <property type="entry name" value="Metal cation-transporting ATPase, ATP-binding domain N"/>
    <property type="match status" value="1"/>
</dbReference>
<comment type="subcellular location">
    <subcellularLocation>
        <location evidence="1">Cell membrane</location>
        <topology evidence="1">Multi-pass membrane protein</topology>
    </subcellularLocation>
</comment>
<dbReference type="PROSITE" id="PS00154">
    <property type="entry name" value="ATPASE_E1_E2"/>
    <property type="match status" value="1"/>
</dbReference>
<dbReference type="SUPFAM" id="SSF56784">
    <property type="entry name" value="HAD-like"/>
    <property type="match status" value="1"/>
</dbReference>
<keyword evidence="11 12" id="KW-0472">Membrane</keyword>
<dbReference type="Pfam" id="PF08282">
    <property type="entry name" value="Hydrolase_3"/>
    <property type="match status" value="1"/>
</dbReference>
<dbReference type="InterPro" id="IPR050510">
    <property type="entry name" value="Cation_transp_ATPase_P-type"/>
</dbReference>
<feature type="transmembrane region" description="Helical" evidence="12">
    <location>
        <begin position="806"/>
        <end position="825"/>
    </location>
</feature>